<evidence type="ECO:0000313" key="2">
    <source>
        <dbReference type="Proteomes" id="UP000499080"/>
    </source>
</evidence>
<sequence>MRMTLSKGVSVPVASRKMVHYEVGQGIQMFLLSIQVKIDTSVVEDMRMTSSKDVVFLRVVVSKVCTGFKMLVQQNINVFHNAIFPIYRRCPEKHSTKFLLSHNGTHQVRRLNFRIIVDL</sequence>
<evidence type="ECO:0000313" key="1">
    <source>
        <dbReference type="EMBL" id="GBO36079.1"/>
    </source>
</evidence>
<reference evidence="1 2" key="1">
    <citation type="journal article" date="2019" name="Sci. Rep.">
        <title>Orb-weaving spider Araneus ventricosus genome elucidates the spidroin gene catalogue.</title>
        <authorList>
            <person name="Kono N."/>
            <person name="Nakamura H."/>
            <person name="Ohtoshi R."/>
            <person name="Moran D.A.P."/>
            <person name="Shinohara A."/>
            <person name="Yoshida Y."/>
            <person name="Fujiwara M."/>
            <person name="Mori M."/>
            <person name="Tomita M."/>
            <person name="Arakawa K."/>
        </authorList>
    </citation>
    <scope>NUCLEOTIDE SEQUENCE [LARGE SCALE GENOMIC DNA]</scope>
</reference>
<protein>
    <submittedName>
        <fullName evidence="1">Uncharacterized protein</fullName>
    </submittedName>
</protein>
<gene>
    <name evidence="1" type="ORF">AVEN_73780_1</name>
</gene>
<dbReference type="Proteomes" id="UP000499080">
    <property type="component" value="Unassembled WGS sequence"/>
</dbReference>
<keyword evidence="2" id="KW-1185">Reference proteome</keyword>
<dbReference type="AlphaFoldDB" id="A0A4Y2WFU8"/>
<organism evidence="1 2">
    <name type="scientific">Araneus ventricosus</name>
    <name type="common">Orbweaver spider</name>
    <name type="synonym">Epeira ventricosa</name>
    <dbReference type="NCBI Taxonomy" id="182803"/>
    <lineage>
        <taxon>Eukaryota</taxon>
        <taxon>Metazoa</taxon>
        <taxon>Ecdysozoa</taxon>
        <taxon>Arthropoda</taxon>
        <taxon>Chelicerata</taxon>
        <taxon>Arachnida</taxon>
        <taxon>Araneae</taxon>
        <taxon>Araneomorphae</taxon>
        <taxon>Entelegynae</taxon>
        <taxon>Araneoidea</taxon>
        <taxon>Araneidae</taxon>
        <taxon>Araneus</taxon>
    </lineage>
</organism>
<proteinExistence type="predicted"/>
<dbReference type="EMBL" id="BGPR01060146">
    <property type="protein sequence ID" value="GBO36079.1"/>
    <property type="molecule type" value="Genomic_DNA"/>
</dbReference>
<name>A0A4Y2WFU8_ARAVE</name>
<comment type="caution">
    <text evidence="1">The sequence shown here is derived from an EMBL/GenBank/DDBJ whole genome shotgun (WGS) entry which is preliminary data.</text>
</comment>
<accession>A0A4Y2WFU8</accession>